<organism evidence="1 2">
    <name type="scientific">Rangifer tarandus platyrhynchus</name>
    <name type="common">Svalbard reindeer</name>
    <dbReference type="NCBI Taxonomy" id="3082113"/>
    <lineage>
        <taxon>Eukaryota</taxon>
        <taxon>Metazoa</taxon>
        <taxon>Chordata</taxon>
        <taxon>Craniata</taxon>
        <taxon>Vertebrata</taxon>
        <taxon>Euteleostomi</taxon>
        <taxon>Mammalia</taxon>
        <taxon>Eutheria</taxon>
        <taxon>Laurasiatheria</taxon>
        <taxon>Artiodactyla</taxon>
        <taxon>Ruminantia</taxon>
        <taxon>Pecora</taxon>
        <taxon>Cervidae</taxon>
        <taxon>Odocoileinae</taxon>
        <taxon>Rangifer</taxon>
    </lineage>
</organism>
<reference evidence="1" key="1">
    <citation type="submission" date="2023-05" db="EMBL/GenBank/DDBJ databases">
        <authorList>
            <consortium name="ELIXIR-Norway"/>
        </authorList>
    </citation>
    <scope>NUCLEOTIDE SEQUENCE</scope>
</reference>
<name>A0AC59Z9I9_RANTA</name>
<gene>
    <name evidence="1" type="ORF">MRATA1EN22A_LOCUS15750</name>
</gene>
<dbReference type="EMBL" id="OX596110">
    <property type="protein sequence ID" value="CAN0328647.1"/>
    <property type="molecule type" value="Genomic_DNA"/>
</dbReference>
<evidence type="ECO:0000313" key="2">
    <source>
        <dbReference type="Proteomes" id="UP001162501"/>
    </source>
</evidence>
<dbReference type="Proteomes" id="UP001162501">
    <property type="component" value="Chromosome 26"/>
</dbReference>
<accession>A0AC59Z9I9</accession>
<sequence>MCDLVLPAQPVCGSLGWQPLLPPSCSSDAASTGTSSGCFWAALRGLIETWELSWGFGGNKSRRIWFRGWCKYSDHISETRFGTGHRDGLVLHHTHLREGVSTCAVQRVSKQVLAFVCDPQHLDPSLWRKCCSFLKCSVPSQ</sequence>
<proteinExistence type="predicted"/>
<evidence type="ECO:0000313" key="1">
    <source>
        <dbReference type="EMBL" id="CAN0328647.1"/>
    </source>
</evidence>
<reference evidence="1" key="2">
    <citation type="submission" date="2025-03" db="EMBL/GenBank/DDBJ databases">
        <authorList>
            <consortium name="ELIXIR-Norway"/>
            <consortium name="Elixir Norway"/>
        </authorList>
    </citation>
    <scope>NUCLEOTIDE SEQUENCE</scope>
</reference>
<protein>
    <submittedName>
        <fullName evidence="1">Uncharacterized protein</fullName>
    </submittedName>
</protein>